<dbReference type="Proteomes" id="UP000193427">
    <property type="component" value="Chromosome"/>
</dbReference>
<dbReference type="Gene3D" id="3.40.50.2300">
    <property type="match status" value="2"/>
</dbReference>
<dbReference type="InterPro" id="IPR006311">
    <property type="entry name" value="TAT_signal"/>
</dbReference>
<dbReference type="InterPro" id="IPR028082">
    <property type="entry name" value="Peripla_BP_I"/>
</dbReference>
<dbReference type="PROSITE" id="PS51318">
    <property type="entry name" value="TAT"/>
    <property type="match status" value="1"/>
</dbReference>
<dbReference type="AlphaFoldDB" id="A0A1W6LB66"/>
<dbReference type="GO" id="GO:0006865">
    <property type="term" value="P:amino acid transport"/>
    <property type="evidence" value="ECO:0007669"/>
    <property type="project" value="UniProtKB-KW"/>
</dbReference>
<evidence type="ECO:0000313" key="6">
    <source>
        <dbReference type="Proteomes" id="UP000193427"/>
    </source>
</evidence>
<dbReference type="CDD" id="cd06326">
    <property type="entry name" value="PBP1_ABC_ligand_binding-like"/>
    <property type="match status" value="1"/>
</dbReference>
<dbReference type="PRINTS" id="PR00337">
    <property type="entry name" value="LEUILEVALBP"/>
</dbReference>
<dbReference type="STRING" id="946333.A4W93_16870"/>
<organism evidence="5 6">
    <name type="scientific">Piscinibacter gummiphilus</name>
    <dbReference type="NCBI Taxonomy" id="946333"/>
    <lineage>
        <taxon>Bacteria</taxon>
        <taxon>Pseudomonadati</taxon>
        <taxon>Pseudomonadota</taxon>
        <taxon>Betaproteobacteria</taxon>
        <taxon>Burkholderiales</taxon>
        <taxon>Sphaerotilaceae</taxon>
        <taxon>Piscinibacter</taxon>
    </lineage>
</organism>
<evidence type="ECO:0000313" key="5">
    <source>
        <dbReference type="EMBL" id="ARN21437.1"/>
    </source>
</evidence>
<evidence type="ECO:0000256" key="3">
    <source>
        <dbReference type="ARBA" id="ARBA00022729"/>
    </source>
</evidence>
<keyword evidence="4" id="KW-0029">Amino-acid transport</keyword>
<proteinExistence type="inferred from homology"/>
<sequence length="375" mass="40041">MSHTLNRRGLLAGAAALAGARFATPALAQPAPILIGQSLPLSGPVAPALAPIVQGQNLALEQLNRKGGITGRPVQLVQLDDAYDPRRTVENVHTLIERDKVVALTGLASTPGVAAVLPLIAERKVPLFGVYTGSHLLRLAPNPYFYTTTATYVDEVNECVRHLLTLKRERIAVVWQNNEFGKLMLPLAEKAIKDQGGALVASVPVAVDASDALAAAAAVNAKQPQAVLMLSIAGPTVVGYVKAQRAMGAAPIYTISTALGALPALGDEARGVAVTQIVPYWRQTDPLARDYMAETQRAKQTPSYGHYGAYLMFRMLFEGLRRAGPVVTPQTVNRGIEGIRQMKVATGDISFSPTNHHPGRFVEMTIVGPRGVFIR</sequence>
<dbReference type="KEGG" id="rgu:A4W93_16870"/>
<comment type="similarity">
    <text evidence="1">Belongs to the leucine-binding protein family.</text>
</comment>
<evidence type="ECO:0000256" key="1">
    <source>
        <dbReference type="ARBA" id="ARBA00010062"/>
    </source>
</evidence>
<evidence type="ECO:0000256" key="2">
    <source>
        <dbReference type="ARBA" id="ARBA00022448"/>
    </source>
</evidence>
<dbReference type="InterPro" id="IPR028081">
    <property type="entry name" value="Leu-bd"/>
</dbReference>
<dbReference type="SUPFAM" id="SSF53822">
    <property type="entry name" value="Periplasmic binding protein-like I"/>
    <property type="match status" value="1"/>
</dbReference>
<name>A0A1W6LB66_9BURK</name>
<dbReference type="RefSeq" id="WP_085751723.1">
    <property type="nucleotide sequence ID" value="NZ_BSPR01000013.1"/>
</dbReference>
<dbReference type="PANTHER" id="PTHR47235">
    <property type="entry name" value="BLR6548 PROTEIN"/>
    <property type="match status" value="1"/>
</dbReference>
<evidence type="ECO:0000256" key="4">
    <source>
        <dbReference type="ARBA" id="ARBA00022970"/>
    </source>
</evidence>
<keyword evidence="6" id="KW-1185">Reference proteome</keyword>
<accession>A0A1W6LB66</accession>
<dbReference type="InterPro" id="IPR000709">
    <property type="entry name" value="Leu_Ile_Val-bd"/>
</dbReference>
<reference evidence="5 6" key="1">
    <citation type="submission" date="2016-04" db="EMBL/GenBank/DDBJ databases">
        <title>Complete genome sequence of natural rubber-degrading, novel Gram-negative bacterium, Rhizobacter gummiphilus strain NS21.</title>
        <authorList>
            <person name="Tabata M."/>
            <person name="Kasai D."/>
            <person name="Fukuda M."/>
        </authorList>
    </citation>
    <scope>NUCLEOTIDE SEQUENCE [LARGE SCALE GENOMIC DNA]</scope>
    <source>
        <strain evidence="5 6">NS21</strain>
    </source>
</reference>
<protein>
    <submittedName>
        <fullName evidence="5">ABC transporter substrate-binding protein</fullName>
    </submittedName>
</protein>
<dbReference type="EMBL" id="CP015118">
    <property type="protein sequence ID" value="ARN21437.1"/>
    <property type="molecule type" value="Genomic_DNA"/>
</dbReference>
<dbReference type="OrthoDB" id="26870at2"/>
<gene>
    <name evidence="5" type="ORF">A4W93_16870</name>
</gene>
<keyword evidence="3" id="KW-0732">Signal</keyword>
<dbReference type="PANTHER" id="PTHR47235:SF1">
    <property type="entry name" value="BLR6548 PROTEIN"/>
    <property type="match status" value="1"/>
</dbReference>
<keyword evidence="2" id="KW-0813">Transport</keyword>
<dbReference type="Pfam" id="PF13458">
    <property type="entry name" value="Peripla_BP_6"/>
    <property type="match status" value="1"/>
</dbReference>